<gene>
    <name evidence="7" type="ORF">PENVUL_c005G09092</name>
</gene>
<dbReference type="Gene3D" id="3.40.50.720">
    <property type="entry name" value="NAD(P)-binding Rossmann-like Domain"/>
    <property type="match status" value="2"/>
</dbReference>
<keyword evidence="2" id="KW-0597">Phosphoprotein</keyword>
<dbReference type="Proteomes" id="UP000191518">
    <property type="component" value="Unassembled WGS sequence"/>
</dbReference>
<dbReference type="STRING" id="29845.A0A1V6S713"/>
<dbReference type="GO" id="GO:0006633">
    <property type="term" value="P:fatty acid biosynthetic process"/>
    <property type="evidence" value="ECO:0007669"/>
    <property type="project" value="TreeGrafter"/>
</dbReference>
<dbReference type="InterPro" id="IPR050091">
    <property type="entry name" value="PKS_NRPS_Biosynth_Enz"/>
</dbReference>
<dbReference type="Gene3D" id="1.10.1200.10">
    <property type="entry name" value="ACP-like"/>
    <property type="match status" value="1"/>
</dbReference>
<evidence type="ECO:0000256" key="2">
    <source>
        <dbReference type="ARBA" id="ARBA00022553"/>
    </source>
</evidence>
<dbReference type="InterPro" id="IPR006162">
    <property type="entry name" value="Ppantetheine_attach_site"/>
</dbReference>
<feature type="region of interest" description="Disordered" evidence="5">
    <location>
        <begin position="1"/>
        <end position="27"/>
    </location>
</feature>
<dbReference type="SUPFAM" id="SSF51735">
    <property type="entry name" value="NAD(P)-binding Rossmann-fold domains"/>
    <property type="match status" value="2"/>
</dbReference>
<dbReference type="EMBL" id="MDYP01000005">
    <property type="protein sequence ID" value="OQE09842.1"/>
    <property type="molecule type" value="Genomic_DNA"/>
</dbReference>
<comment type="caution">
    <text evidence="7">The sequence shown here is derived from an EMBL/GenBank/DDBJ whole genome shotgun (WGS) entry which is preliminary data.</text>
</comment>
<dbReference type="Pfam" id="PF23297">
    <property type="entry name" value="ACP_SdgA_C"/>
    <property type="match status" value="1"/>
</dbReference>
<dbReference type="InterPro" id="IPR036736">
    <property type="entry name" value="ACP-like_sf"/>
</dbReference>
<dbReference type="Pfam" id="PF00109">
    <property type="entry name" value="ketoacyl-synt"/>
    <property type="match status" value="1"/>
</dbReference>
<protein>
    <recommendedName>
        <fullName evidence="6">Carrier domain-containing protein</fullName>
    </recommendedName>
</protein>
<keyword evidence="1" id="KW-0596">Phosphopantetheine</keyword>
<feature type="domain" description="Carrier" evidence="6">
    <location>
        <begin position="653"/>
        <end position="730"/>
    </location>
</feature>
<dbReference type="InterPro" id="IPR057326">
    <property type="entry name" value="KR_dom"/>
</dbReference>
<proteinExistence type="predicted"/>
<dbReference type="SMART" id="SM00825">
    <property type="entry name" value="PKS_KS"/>
    <property type="match status" value="1"/>
</dbReference>
<dbReference type="Pfam" id="PF13602">
    <property type="entry name" value="ADH_zinc_N_2"/>
    <property type="match status" value="1"/>
</dbReference>
<dbReference type="SUPFAM" id="SSF47336">
    <property type="entry name" value="ACP-like"/>
    <property type="match status" value="1"/>
</dbReference>
<keyword evidence="4" id="KW-0511">Multifunctional enzyme</keyword>
<dbReference type="SMART" id="SM00829">
    <property type="entry name" value="PKS_ER"/>
    <property type="match status" value="1"/>
</dbReference>
<evidence type="ECO:0000256" key="1">
    <source>
        <dbReference type="ARBA" id="ARBA00022450"/>
    </source>
</evidence>
<dbReference type="GO" id="GO:0004312">
    <property type="term" value="F:fatty acid synthase activity"/>
    <property type="evidence" value="ECO:0007669"/>
    <property type="project" value="TreeGrafter"/>
</dbReference>
<dbReference type="Gene3D" id="3.40.47.10">
    <property type="match status" value="1"/>
</dbReference>
<evidence type="ECO:0000256" key="5">
    <source>
        <dbReference type="SAM" id="MobiDB-lite"/>
    </source>
</evidence>
<sequence>MAIDSGPNAARRDAYTNGRPQPQPETSTMPIAIIGMACRLGGDASSPSKLWEMCTSARDAWSPIPQERFNAKALYHPNRERVGRNHAVGGYFLNEDVALFDAGFFNFSGDVASTGIYYTSVAKIPESVGWVEAAALPSPFIAAYYALITLAALQSGESVLIHDAASDVGQAAIVLSQKLGATIFTLSKSSAEAELLTKTHNLAAGYNFSNDETGLSSIIGAQTDGLGVHVVFNTRSSPLVDSTWDCLRRFGRYVDLNGASPPCSKAAQRGATYSAFDVLQVLEYRGSAAQAALVEGIRISHERTEVPILPLVTWPISELDRALTRIESQDNLGKIVVVPGENDHVKILPQPKIFSLDDPDTTYLIVGGLGGIAYTVASWMLEKGAKNLVILSRHAAQHPKAAELQAVAQSQGSALQIRSCDASNEGDLLAHLAEVSHSFPPIKGVINGAMVLEDSVWERMTHTQWQRAVAAKVAVTTNLDRYLSDLSFFILLSSLTGVVGSASQANYAAGGAFQDALARHRTANGLPAVALGLSAVESVGFVAETGDDARRHIERLGSDSVSIETVLQLIQAAIRDPLRRSPAESQVIIGLTSWDRLAENAATRRDRRFSTLRVGSKKTIADAGISSGDEAGRSNSSAALLRKLAEGHLEATEAQGLFLDVIASKLASIFNIDAAGLDREAPLAQFGVDSLVAVDLRNWLGTSVKAKMSIFEILQSPSLQEFASFVAQRSEWMSRG</sequence>
<keyword evidence="8" id="KW-1185">Reference proteome</keyword>
<dbReference type="Pfam" id="PF08659">
    <property type="entry name" value="KR"/>
    <property type="match status" value="1"/>
</dbReference>
<dbReference type="PROSITE" id="PS50075">
    <property type="entry name" value="CARRIER"/>
    <property type="match status" value="1"/>
</dbReference>
<dbReference type="InterPro" id="IPR036291">
    <property type="entry name" value="NAD(P)-bd_dom_sf"/>
</dbReference>
<name>A0A1V6S713_9EURO</name>
<dbReference type="InterPro" id="IPR016039">
    <property type="entry name" value="Thiolase-like"/>
</dbReference>
<reference evidence="8" key="1">
    <citation type="journal article" date="2017" name="Nat. Microbiol.">
        <title>Global analysis of biosynthetic gene clusters reveals vast potential of secondary metabolite production in Penicillium species.</title>
        <authorList>
            <person name="Nielsen J.C."/>
            <person name="Grijseels S."/>
            <person name="Prigent S."/>
            <person name="Ji B."/>
            <person name="Dainat J."/>
            <person name="Nielsen K.F."/>
            <person name="Frisvad J.C."/>
            <person name="Workman M."/>
            <person name="Nielsen J."/>
        </authorList>
    </citation>
    <scope>NUCLEOTIDE SEQUENCE [LARGE SCALE GENOMIC DNA]</scope>
    <source>
        <strain evidence="8">IBT 29486</strain>
    </source>
</reference>
<evidence type="ECO:0000256" key="3">
    <source>
        <dbReference type="ARBA" id="ARBA00022679"/>
    </source>
</evidence>
<dbReference type="GO" id="GO:0031177">
    <property type="term" value="F:phosphopantetheine binding"/>
    <property type="evidence" value="ECO:0007669"/>
    <property type="project" value="InterPro"/>
</dbReference>
<evidence type="ECO:0000256" key="4">
    <source>
        <dbReference type="ARBA" id="ARBA00023268"/>
    </source>
</evidence>
<dbReference type="InterPro" id="IPR014030">
    <property type="entry name" value="Ketoacyl_synth_N"/>
</dbReference>
<evidence type="ECO:0000259" key="6">
    <source>
        <dbReference type="PROSITE" id="PS50075"/>
    </source>
</evidence>
<dbReference type="SMART" id="SM00823">
    <property type="entry name" value="PKS_PP"/>
    <property type="match status" value="1"/>
</dbReference>
<dbReference type="GO" id="GO:0016491">
    <property type="term" value="F:oxidoreductase activity"/>
    <property type="evidence" value="ECO:0007669"/>
    <property type="project" value="InterPro"/>
</dbReference>
<dbReference type="InterPro" id="IPR020843">
    <property type="entry name" value="ER"/>
</dbReference>
<feature type="compositionally biased region" description="Polar residues" evidence="5">
    <location>
        <begin position="18"/>
        <end position="27"/>
    </location>
</feature>
<dbReference type="InterPro" id="IPR020841">
    <property type="entry name" value="PKS_Beta-ketoAc_synthase_dom"/>
</dbReference>
<dbReference type="PROSITE" id="PS00012">
    <property type="entry name" value="PHOSPHOPANTETHEINE"/>
    <property type="match status" value="1"/>
</dbReference>
<evidence type="ECO:0000313" key="8">
    <source>
        <dbReference type="Proteomes" id="UP000191518"/>
    </source>
</evidence>
<dbReference type="CDD" id="cd05195">
    <property type="entry name" value="enoyl_red"/>
    <property type="match status" value="1"/>
</dbReference>
<keyword evidence="3" id="KW-0808">Transferase</keyword>
<evidence type="ECO:0000313" key="7">
    <source>
        <dbReference type="EMBL" id="OQE09842.1"/>
    </source>
</evidence>
<organism evidence="7 8">
    <name type="scientific">Penicillium vulpinum</name>
    <dbReference type="NCBI Taxonomy" id="29845"/>
    <lineage>
        <taxon>Eukaryota</taxon>
        <taxon>Fungi</taxon>
        <taxon>Dikarya</taxon>
        <taxon>Ascomycota</taxon>
        <taxon>Pezizomycotina</taxon>
        <taxon>Eurotiomycetes</taxon>
        <taxon>Eurotiomycetidae</taxon>
        <taxon>Eurotiales</taxon>
        <taxon>Aspergillaceae</taxon>
        <taxon>Penicillium</taxon>
    </lineage>
</organism>
<dbReference type="PANTHER" id="PTHR43775:SF45">
    <property type="entry name" value="CONIDIAL PIGMENT POLYKETIDE SYNTHASE ALB1"/>
    <property type="match status" value="1"/>
</dbReference>
<dbReference type="InterPro" id="IPR020806">
    <property type="entry name" value="PKS_PP-bd"/>
</dbReference>
<dbReference type="InterPro" id="IPR009081">
    <property type="entry name" value="PP-bd_ACP"/>
</dbReference>
<dbReference type="SMART" id="SM00822">
    <property type="entry name" value="PKS_KR"/>
    <property type="match status" value="1"/>
</dbReference>
<accession>A0A1V6S713</accession>
<dbReference type="GO" id="GO:0044550">
    <property type="term" value="P:secondary metabolite biosynthetic process"/>
    <property type="evidence" value="ECO:0007669"/>
    <property type="project" value="TreeGrafter"/>
</dbReference>
<dbReference type="AlphaFoldDB" id="A0A1V6S713"/>
<dbReference type="SUPFAM" id="SSF53901">
    <property type="entry name" value="Thiolase-like"/>
    <property type="match status" value="1"/>
</dbReference>
<dbReference type="InterPro" id="IPR013968">
    <property type="entry name" value="PKS_KR"/>
</dbReference>
<dbReference type="PANTHER" id="PTHR43775">
    <property type="entry name" value="FATTY ACID SYNTHASE"/>
    <property type="match status" value="1"/>
</dbReference>